<dbReference type="InterPro" id="IPR036116">
    <property type="entry name" value="FN3_sf"/>
</dbReference>
<organism evidence="1 2">
    <name type="scientific">Mucilaginibacter dorajii</name>
    <dbReference type="NCBI Taxonomy" id="692994"/>
    <lineage>
        <taxon>Bacteria</taxon>
        <taxon>Pseudomonadati</taxon>
        <taxon>Bacteroidota</taxon>
        <taxon>Sphingobacteriia</taxon>
        <taxon>Sphingobacteriales</taxon>
        <taxon>Sphingobacteriaceae</taxon>
        <taxon>Mucilaginibacter</taxon>
    </lineage>
</organism>
<dbReference type="RefSeq" id="WP_259088361.1">
    <property type="nucleotide sequence ID" value="NZ_BAAAZC010000025.1"/>
</dbReference>
<protein>
    <recommendedName>
        <fullName evidence="3">Fibronectin type-III domain-containing protein</fullName>
    </recommendedName>
</protein>
<keyword evidence="2" id="KW-1185">Reference proteome</keyword>
<dbReference type="Gene3D" id="2.60.40.10">
    <property type="entry name" value="Immunoglobulins"/>
    <property type="match status" value="1"/>
</dbReference>
<evidence type="ECO:0000313" key="2">
    <source>
        <dbReference type="Proteomes" id="UP001500742"/>
    </source>
</evidence>
<comment type="caution">
    <text evidence="1">The sequence shown here is derived from an EMBL/GenBank/DDBJ whole genome shotgun (WGS) entry which is preliminary data.</text>
</comment>
<gene>
    <name evidence="1" type="ORF">GCM10022210_34870</name>
</gene>
<proteinExistence type="predicted"/>
<accession>A0ABP7QG87</accession>
<evidence type="ECO:0008006" key="3">
    <source>
        <dbReference type="Google" id="ProtNLM"/>
    </source>
</evidence>
<dbReference type="PROSITE" id="PS51257">
    <property type="entry name" value="PROKAR_LIPOPROTEIN"/>
    <property type="match status" value="1"/>
</dbReference>
<dbReference type="Proteomes" id="UP001500742">
    <property type="component" value="Unassembled WGS sequence"/>
</dbReference>
<dbReference type="SUPFAM" id="SSF49265">
    <property type="entry name" value="Fibronectin type III"/>
    <property type="match status" value="1"/>
</dbReference>
<dbReference type="EMBL" id="BAAAZC010000025">
    <property type="protein sequence ID" value="GAA3980627.1"/>
    <property type="molecule type" value="Genomic_DNA"/>
</dbReference>
<reference evidence="2" key="1">
    <citation type="journal article" date="2019" name="Int. J. Syst. Evol. Microbiol.">
        <title>The Global Catalogue of Microorganisms (GCM) 10K type strain sequencing project: providing services to taxonomists for standard genome sequencing and annotation.</title>
        <authorList>
            <consortium name="The Broad Institute Genomics Platform"/>
            <consortium name="The Broad Institute Genome Sequencing Center for Infectious Disease"/>
            <person name="Wu L."/>
            <person name="Ma J."/>
        </authorList>
    </citation>
    <scope>NUCLEOTIDE SEQUENCE [LARGE SCALE GENOMIC DNA]</scope>
    <source>
        <strain evidence="2">JCM 16601</strain>
    </source>
</reference>
<name>A0ABP7QG87_9SPHI</name>
<evidence type="ECO:0000313" key="1">
    <source>
        <dbReference type="EMBL" id="GAA3980627.1"/>
    </source>
</evidence>
<dbReference type="InterPro" id="IPR013783">
    <property type="entry name" value="Ig-like_fold"/>
</dbReference>
<sequence>MKSKLLIAVLFLIVTACGKKNSPTPAPDLTPGKAVLTLPKQNEACISGTIISSTQSSVLFTWVASNNVDSYDLNLKNLLTGGTTSQTTSTTQLQITLSRNTPYSWYIVSKSSKSATTAQSDTWKFYNAGVGAVSYAPYPADAVAPAIGQNVAAPAGTVNLSWKGSSVDGNIISYDVYFGTSTSPVVLKTNVTDSFYNNVSVISGSQYYWKIVTKDANGNTSYSDLFQFKVN</sequence>